<dbReference type="OrthoDB" id="2638380at2"/>
<dbReference type="GO" id="GO:0016747">
    <property type="term" value="F:acyltransferase activity, transferring groups other than amino-acyl groups"/>
    <property type="evidence" value="ECO:0007669"/>
    <property type="project" value="InterPro"/>
</dbReference>
<dbReference type="PANTHER" id="PTHR43420">
    <property type="entry name" value="ACETYLTRANSFERASE"/>
    <property type="match status" value="1"/>
</dbReference>
<dbReference type="SUPFAM" id="SSF55729">
    <property type="entry name" value="Acyl-CoA N-acyltransferases (Nat)"/>
    <property type="match status" value="1"/>
</dbReference>
<dbReference type="PROSITE" id="PS51186">
    <property type="entry name" value="GNAT"/>
    <property type="match status" value="1"/>
</dbReference>
<evidence type="ECO:0000256" key="2">
    <source>
        <dbReference type="ARBA" id="ARBA00023315"/>
    </source>
</evidence>
<organism evidence="4 5">
    <name type="scientific">Paenibacillus nanensis</name>
    <dbReference type="NCBI Taxonomy" id="393251"/>
    <lineage>
        <taxon>Bacteria</taxon>
        <taxon>Bacillati</taxon>
        <taxon>Bacillota</taxon>
        <taxon>Bacilli</taxon>
        <taxon>Bacillales</taxon>
        <taxon>Paenibacillaceae</taxon>
        <taxon>Paenibacillus</taxon>
    </lineage>
</organism>
<evidence type="ECO:0000313" key="4">
    <source>
        <dbReference type="EMBL" id="RIX52719.1"/>
    </source>
</evidence>
<feature type="domain" description="N-acetyltransferase" evidence="3">
    <location>
        <begin position="34"/>
        <end position="181"/>
    </location>
</feature>
<dbReference type="EMBL" id="QXQA01000006">
    <property type="protein sequence ID" value="RIX52719.1"/>
    <property type="molecule type" value="Genomic_DNA"/>
</dbReference>
<evidence type="ECO:0000256" key="1">
    <source>
        <dbReference type="ARBA" id="ARBA00022679"/>
    </source>
</evidence>
<comment type="caution">
    <text evidence="4">The sequence shown here is derived from an EMBL/GenBank/DDBJ whole genome shotgun (WGS) entry which is preliminary data.</text>
</comment>
<dbReference type="Proteomes" id="UP000266482">
    <property type="component" value="Unassembled WGS sequence"/>
</dbReference>
<dbReference type="InterPro" id="IPR000182">
    <property type="entry name" value="GNAT_dom"/>
</dbReference>
<dbReference type="PANTHER" id="PTHR43420:SF47">
    <property type="entry name" value="N-ACETYLTRANSFERASE DOMAIN-CONTAINING PROTEIN"/>
    <property type="match status" value="1"/>
</dbReference>
<keyword evidence="5" id="KW-1185">Reference proteome</keyword>
<reference evidence="4 5" key="1">
    <citation type="submission" date="2018-09" db="EMBL/GenBank/DDBJ databases">
        <title>Paenibacillus aracenensis nov. sp. isolated from a cave in southern Spain.</title>
        <authorList>
            <person name="Jurado V."/>
            <person name="Gutierrez-Patricio S."/>
            <person name="Gonzalez-Pimentel J.L."/>
            <person name="Miller A.Z."/>
            <person name="Laiz L."/>
            <person name="Saiz-Jimenez C."/>
        </authorList>
    </citation>
    <scope>NUCLEOTIDE SEQUENCE [LARGE SCALE GENOMIC DNA]</scope>
    <source>
        <strain evidence="4 5">DSM 22867</strain>
    </source>
</reference>
<gene>
    <name evidence="4" type="ORF">D3P08_11935</name>
</gene>
<accession>A0A3A1UW03</accession>
<protein>
    <submittedName>
        <fullName evidence="4">GNAT family N-acetyltransferase</fullName>
    </submittedName>
</protein>
<dbReference type="Pfam" id="PF00583">
    <property type="entry name" value="Acetyltransf_1"/>
    <property type="match status" value="1"/>
</dbReference>
<evidence type="ECO:0000313" key="5">
    <source>
        <dbReference type="Proteomes" id="UP000266482"/>
    </source>
</evidence>
<evidence type="ECO:0000259" key="3">
    <source>
        <dbReference type="PROSITE" id="PS51186"/>
    </source>
</evidence>
<dbReference type="Gene3D" id="3.40.630.30">
    <property type="match status" value="1"/>
</dbReference>
<proteinExistence type="predicted"/>
<keyword evidence="2" id="KW-0012">Acyltransferase</keyword>
<dbReference type="InterPro" id="IPR050680">
    <property type="entry name" value="YpeA/RimI_acetyltransf"/>
</dbReference>
<dbReference type="CDD" id="cd04301">
    <property type="entry name" value="NAT_SF"/>
    <property type="match status" value="1"/>
</dbReference>
<name>A0A3A1UW03_9BACL</name>
<sequence>MRTAGQRHTYSSIAFNRKSHAARRRLLRRTGRLPMIRNRKPSDDTELVRLIRAELIPLSYTARPLDAHMIRELPLRFRNGVTYVATSSKLGPPVAFIHFYVHGTETVIDMLVTNPEYRGQRLGTTLMAYAEAYGKARGCQAARLFVDRINVRAHRFYNKLGFGTIRYLPEVQCYELLKPLTSPSALPVSNTR</sequence>
<dbReference type="AlphaFoldDB" id="A0A3A1UW03"/>
<keyword evidence="1 4" id="KW-0808">Transferase</keyword>
<dbReference type="InterPro" id="IPR016181">
    <property type="entry name" value="Acyl_CoA_acyltransferase"/>
</dbReference>